<comment type="pathway">
    <text evidence="2 8">Glycan metabolism; L-arabinan degradation.</text>
</comment>
<dbReference type="InterPro" id="IPR016840">
    <property type="entry name" value="Glyco_hydro_43_endo_a_Ara-ase"/>
</dbReference>
<dbReference type="InterPro" id="IPR050727">
    <property type="entry name" value="GH43_arabinanases"/>
</dbReference>
<dbReference type="OrthoDB" id="195678at2759"/>
<dbReference type="EMBL" id="JAPQKO010000005">
    <property type="protein sequence ID" value="KAJ5161076.1"/>
    <property type="molecule type" value="Genomic_DNA"/>
</dbReference>
<keyword evidence="5 11" id="KW-0732">Signal</keyword>
<protein>
    <recommendedName>
        <fullName evidence="4 8">Arabinan endo-1,5-alpha-L-arabinosidase</fullName>
        <ecNumber evidence="4 8">3.2.1.99</ecNumber>
    </recommendedName>
</protein>
<dbReference type="CDD" id="cd18831">
    <property type="entry name" value="GH43_AnAbnA-like"/>
    <property type="match status" value="1"/>
</dbReference>
<evidence type="ECO:0000256" key="3">
    <source>
        <dbReference type="ARBA" id="ARBA00009865"/>
    </source>
</evidence>
<dbReference type="PIRSF" id="PIRSF026534">
    <property type="entry name" value="Endo_alpha-L-arabinosidase"/>
    <property type="match status" value="1"/>
</dbReference>
<dbReference type="InterPro" id="IPR023296">
    <property type="entry name" value="Glyco_hydro_beta-prop_sf"/>
</dbReference>
<dbReference type="EC" id="3.2.1.99" evidence="4 8"/>
<feature type="active site" description="Proton donor" evidence="9">
    <location>
        <position position="236"/>
    </location>
</feature>
<reference evidence="12" key="1">
    <citation type="submission" date="2022-11" db="EMBL/GenBank/DDBJ databases">
        <authorList>
            <person name="Petersen C."/>
        </authorList>
    </citation>
    <scope>NUCLEOTIDE SEQUENCE</scope>
    <source>
        <strain evidence="12">IBT 21917</strain>
    </source>
</reference>
<dbReference type="Proteomes" id="UP001146351">
    <property type="component" value="Unassembled WGS sequence"/>
</dbReference>
<evidence type="ECO:0000256" key="11">
    <source>
        <dbReference type="SAM" id="SignalP"/>
    </source>
</evidence>
<proteinExistence type="inferred from homology"/>
<evidence type="ECO:0000256" key="10">
    <source>
        <dbReference type="PIRSR" id="PIRSR606710-2"/>
    </source>
</evidence>
<dbReference type="Pfam" id="PF04616">
    <property type="entry name" value="Glyco_hydro_43"/>
    <property type="match status" value="1"/>
</dbReference>
<evidence type="ECO:0000313" key="13">
    <source>
        <dbReference type="Proteomes" id="UP001146351"/>
    </source>
</evidence>
<gene>
    <name evidence="12" type="ORF">N7492_006468</name>
</gene>
<evidence type="ECO:0000313" key="12">
    <source>
        <dbReference type="EMBL" id="KAJ5161076.1"/>
    </source>
</evidence>
<feature type="chain" id="PRO_5040802515" description="Arabinan endo-1,5-alpha-L-arabinosidase" evidence="11">
    <location>
        <begin position="18"/>
        <end position="386"/>
    </location>
</feature>
<evidence type="ECO:0000256" key="7">
    <source>
        <dbReference type="ARBA" id="ARBA00023295"/>
    </source>
</evidence>
<evidence type="ECO:0000256" key="1">
    <source>
        <dbReference type="ARBA" id="ARBA00000375"/>
    </source>
</evidence>
<dbReference type="SUPFAM" id="SSF75005">
    <property type="entry name" value="Arabinanase/levansucrase/invertase"/>
    <property type="match status" value="1"/>
</dbReference>
<dbReference type="AlphaFoldDB" id="A0A9W9I0J2"/>
<dbReference type="InterPro" id="IPR006710">
    <property type="entry name" value="Glyco_hydro_43"/>
</dbReference>
<keyword evidence="7 8" id="KW-0326">Glycosidase</keyword>
<sequence length="386" mass="42673">MVRIGFLLASLVALTGAIPAAHKNDKKPPQAFDTTNAYPLPNIAGVITHDPNILYEDGFYYMFKSGLHVPWFKAPSMNGPWESMGSVLSKKSQIPVGARDRPWAPTAIKRNGKFYCFYSVSESGSRESAIGVATVDVLAKSKEDGDSEWTDHGALIRTGKGKYSDVDPFTRTNAIDPTFIEDRDTGKPYLVYGSFWDNIWQIPLSDDLLSIEHPEKPDAVPLAQEPSKSADGAPVEGSWVSYHDGWYYTWFSRGICCEFDNGLPPAGDEYKIRVGRSKNVRGPFQDRQGRNITEGYGEDVYKSNHGVVYAPGGEGVLERSGGLPDILYYHYLNATVGFAFDTAQLGWNYLDYRGGWPVVVPGDDEDFLAGGKKPDSWEDCSTQACM</sequence>
<name>A0A9W9I0J2_9EURO</name>
<comment type="caution">
    <text evidence="12">The sequence shown here is derived from an EMBL/GenBank/DDBJ whole genome shotgun (WGS) entry which is preliminary data.</text>
</comment>
<dbReference type="GO" id="GO:0005975">
    <property type="term" value="P:carbohydrate metabolic process"/>
    <property type="evidence" value="ECO:0007669"/>
    <property type="project" value="InterPro"/>
</dbReference>
<evidence type="ECO:0000256" key="5">
    <source>
        <dbReference type="ARBA" id="ARBA00022729"/>
    </source>
</evidence>
<dbReference type="Gene3D" id="2.115.10.20">
    <property type="entry name" value="Glycosyl hydrolase domain, family 43"/>
    <property type="match status" value="1"/>
</dbReference>
<keyword evidence="13" id="KW-1185">Reference proteome</keyword>
<keyword evidence="6 8" id="KW-0378">Hydrolase</keyword>
<evidence type="ECO:0000256" key="4">
    <source>
        <dbReference type="ARBA" id="ARBA00012586"/>
    </source>
</evidence>
<dbReference type="PANTHER" id="PTHR43301">
    <property type="entry name" value="ARABINAN ENDO-1,5-ALPHA-L-ARABINOSIDASE"/>
    <property type="match status" value="1"/>
</dbReference>
<feature type="site" description="Important for catalytic activity, responsible for pKa modulation of the active site Glu and correct orientation of both the proton donor and substrate" evidence="10">
    <location>
        <position position="176"/>
    </location>
</feature>
<organism evidence="12 13">
    <name type="scientific">Penicillium capsulatum</name>
    <dbReference type="NCBI Taxonomy" id="69766"/>
    <lineage>
        <taxon>Eukaryota</taxon>
        <taxon>Fungi</taxon>
        <taxon>Dikarya</taxon>
        <taxon>Ascomycota</taxon>
        <taxon>Pezizomycotina</taxon>
        <taxon>Eurotiomycetes</taxon>
        <taxon>Eurotiomycetidae</taxon>
        <taxon>Eurotiales</taxon>
        <taxon>Aspergillaceae</taxon>
        <taxon>Penicillium</taxon>
    </lineage>
</organism>
<feature type="active site" description="Proton acceptor" evidence="9">
    <location>
        <position position="50"/>
    </location>
</feature>
<evidence type="ECO:0000256" key="2">
    <source>
        <dbReference type="ARBA" id="ARBA00004834"/>
    </source>
</evidence>
<evidence type="ECO:0000256" key="9">
    <source>
        <dbReference type="PIRSR" id="PIRSR606710-1"/>
    </source>
</evidence>
<dbReference type="GO" id="GO:0046558">
    <property type="term" value="F:arabinan endo-1,5-alpha-L-arabinosidase activity"/>
    <property type="evidence" value="ECO:0007669"/>
    <property type="project" value="UniProtKB-EC"/>
</dbReference>
<dbReference type="PANTHER" id="PTHR43301:SF5">
    <property type="entry name" value="ARABINAN ENDO-1,5-ALPHA-L-ARABINOSIDASE D-RELATED"/>
    <property type="match status" value="1"/>
</dbReference>
<feature type="signal peptide" evidence="11">
    <location>
        <begin position="1"/>
        <end position="17"/>
    </location>
</feature>
<comment type="catalytic activity">
    <reaction evidence="1 8">
        <text>Endohydrolysis of (1-&gt;5)-alpha-arabinofuranosidic linkages in (1-&gt;5)-arabinans.</text>
        <dbReference type="EC" id="3.2.1.99"/>
    </reaction>
</comment>
<evidence type="ECO:0000256" key="8">
    <source>
        <dbReference type="PIRNR" id="PIRNR026534"/>
    </source>
</evidence>
<reference evidence="12" key="2">
    <citation type="journal article" date="2023" name="IMA Fungus">
        <title>Comparative genomic study of the Penicillium genus elucidates a diverse pangenome and 15 lateral gene transfer events.</title>
        <authorList>
            <person name="Petersen C."/>
            <person name="Sorensen T."/>
            <person name="Nielsen M.R."/>
            <person name="Sondergaard T.E."/>
            <person name="Sorensen J.L."/>
            <person name="Fitzpatrick D.A."/>
            <person name="Frisvad J.C."/>
            <person name="Nielsen K.L."/>
        </authorList>
    </citation>
    <scope>NUCLEOTIDE SEQUENCE</scope>
    <source>
        <strain evidence="12">IBT 21917</strain>
    </source>
</reference>
<accession>A0A9W9I0J2</accession>
<evidence type="ECO:0000256" key="6">
    <source>
        <dbReference type="ARBA" id="ARBA00022801"/>
    </source>
</evidence>
<comment type="similarity">
    <text evidence="3 8">Belongs to the glycosyl hydrolase 43 family.</text>
</comment>